<feature type="compositionally biased region" description="Acidic residues" evidence="1">
    <location>
        <begin position="356"/>
        <end position="375"/>
    </location>
</feature>
<comment type="caution">
    <text evidence="6">The sequence shown here is derived from an EMBL/GenBank/DDBJ whole genome shotgun (WGS) entry which is preliminary data.</text>
</comment>
<feature type="signal peptide" evidence="2">
    <location>
        <begin position="1"/>
        <end position="18"/>
    </location>
</feature>
<gene>
    <name evidence="6" type="ORF">JOB18_009149</name>
</gene>
<protein>
    <recommendedName>
        <fullName evidence="8">Thioredoxin domain containing 16</fullName>
    </recommendedName>
</protein>
<evidence type="ECO:0008006" key="8">
    <source>
        <dbReference type="Google" id="ProtNLM"/>
    </source>
</evidence>
<sequence length="889" mass="99769">MMWLCISALLLWTESGQCAEMTNTSELIQYTTVDFFEKLHSGKMMFIYFERKVSPTISLFLVELEKSAEVLQDYGVLVGKVNCNKEAVHTYCTDERRLHTAFLFRGGKEFLGLDLDTVFDVNSIVSEVLFAILREEVKYVHTDADLVAMEKAARGQKDLVLGYVQSLGTHEHRSMMEMAYVYGSKYQFILITGGPVLKYLGVNESSQVWFLHCRVHSGLTTSTTSERCPLTHMRKPLSVLSLHSFLQLMEAPLVSEVYEDPSLVPPPPFPYQGTPQVFLFSRLPTKHLDMDTATRLAWRLRGIALLLLVHRQSPAVKTPDEYNAAYRLPEKSLEVKYMTLRNLDDVLELFTNKEKEEEEDEGDNEEEEEEDESDFALDDEIASAVYKNRGSLLDTDSVTQLTSENFHAAVAQSGLTVALFYLKWDAVSMAFLSSFIEVAERLADAEVNDVQMSTVDCGEWTDLCAAEPGSSLPVLFQPITVFPSILVFRPQESAQHYRGMLGSKALYRFIMLSCPASPAPLSSQEEVASFLQEVPHPELAGYKKPDRVLGLFKMQTHAGVPVFTKAAKSLRGEVLTGLLTDGLAEKWAADHTVDLPVVLVFPSWRTHTYPSKLSVSSSAEELLAHISTALLHPVPELTVESLPSFLSLGKALLILFVGEEEDEIGWRQNQMLVEEMRRVVKLGEGKMEPFLACWIHLGHTPAGMSVLGSYLGSMPPLPALVLTHLPSGDEIYRYPPNTPIVAPSVLQWLQRIEDRTESPAGLLGEDSWPPAEEFYDFLKIMDMQEPGSTQQQMPKKEEVEEKEEEQVGDEEEENVDDFGTNYNNSGTNYNNSTTTTASDVTINMSTHHQENGVKGQEIEVSFKRSPWPFSGNMTRVTLMMELINPNKVC</sequence>
<feature type="region of interest" description="Disordered" evidence="1">
    <location>
        <begin position="786"/>
        <end position="816"/>
    </location>
</feature>
<dbReference type="PANTHER" id="PTHR22699">
    <property type="entry name" value="THIOREDOXIN DOMAIN-CONTAINING PROTEIN 16"/>
    <property type="match status" value="1"/>
</dbReference>
<feature type="domain" description="TXNDC16 N-terminal" evidence="3">
    <location>
        <begin position="26"/>
        <end position="129"/>
    </location>
</feature>
<evidence type="ECO:0000259" key="4">
    <source>
        <dbReference type="Pfam" id="PF24509"/>
    </source>
</evidence>
<evidence type="ECO:0000256" key="2">
    <source>
        <dbReference type="SAM" id="SignalP"/>
    </source>
</evidence>
<evidence type="ECO:0000259" key="5">
    <source>
        <dbReference type="Pfam" id="PF24510"/>
    </source>
</evidence>
<feature type="domain" description="TXNDC16 second thioredoxin-like" evidence="4">
    <location>
        <begin position="130"/>
        <end position="252"/>
    </location>
</feature>
<dbReference type="Pfam" id="PF13848">
    <property type="entry name" value="Thioredoxin_6"/>
    <property type="match status" value="1"/>
</dbReference>
<feature type="region of interest" description="Disordered" evidence="1">
    <location>
        <begin position="353"/>
        <end position="375"/>
    </location>
</feature>
<dbReference type="Pfam" id="PF24509">
    <property type="entry name" value="TXNDC16_2nd"/>
    <property type="match status" value="1"/>
</dbReference>
<evidence type="ECO:0000259" key="3">
    <source>
        <dbReference type="Pfam" id="PF24508"/>
    </source>
</evidence>
<evidence type="ECO:0000256" key="1">
    <source>
        <dbReference type="SAM" id="MobiDB-lite"/>
    </source>
</evidence>
<dbReference type="Proteomes" id="UP000693946">
    <property type="component" value="Linkage Group LG2"/>
</dbReference>
<dbReference type="InterPro" id="IPR057642">
    <property type="entry name" value="TXNDC16_2nd"/>
</dbReference>
<keyword evidence="7" id="KW-1185">Reference proteome</keyword>
<feature type="domain" description="TXNDC16 third thioredoxin-like" evidence="5">
    <location>
        <begin position="253"/>
        <end position="345"/>
    </location>
</feature>
<organism evidence="6 7">
    <name type="scientific">Solea senegalensis</name>
    <name type="common">Senegalese sole</name>
    <dbReference type="NCBI Taxonomy" id="28829"/>
    <lineage>
        <taxon>Eukaryota</taxon>
        <taxon>Metazoa</taxon>
        <taxon>Chordata</taxon>
        <taxon>Craniata</taxon>
        <taxon>Vertebrata</taxon>
        <taxon>Euteleostomi</taxon>
        <taxon>Actinopterygii</taxon>
        <taxon>Neopterygii</taxon>
        <taxon>Teleostei</taxon>
        <taxon>Neoteleostei</taxon>
        <taxon>Acanthomorphata</taxon>
        <taxon>Carangaria</taxon>
        <taxon>Pleuronectiformes</taxon>
        <taxon>Pleuronectoidei</taxon>
        <taxon>Soleidae</taxon>
        <taxon>Solea</taxon>
    </lineage>
</organism>
<feature type="chain" id="PRO_5043966897" description="Thioredoxin domain containing 16" evidence="2">
    <location>
        <begin position="19"/>
        <end position="889"/>
    </location>
</feature>
<feature type="compositionally biased region" description="Acidic residues" evidence="1">
    <location>
        <begin position="800"/>
        <end position="816"/>
    </location>
</feature>
<dbReference type="InterPro" id="IPR057645">
    <property type="entry name" value="TXNDC16_3rd"/>
</dbReference>
<dbReference type="AlphaFoldDB" id="A0AAV6R900"/>
<reference evidence="6 7" key="1">
    <citation type="journal article" date="2021" name="Sci. Rep.">
        <title>Chromosome anchoring in Senegalese sole (Solea senegalensis) reveals sex-associated markers and genome rearrangements in flatfish.</title>
        <authorList>
            <person name="Guerrero-Cozar I."/>
            <person name="Gomez-Garrido J."/>
            <person name="Berbel C."/>
            <person name="Martinez-Blanch J.F."/>
            <person name="Alioto T."/>
            <person name="Claros M.G."/>
            <person name="Gagnaire P.A."/>
            <person name="Manchado M."/>
        </authorList>
    </citation>
    <scope>NUCLEOTIDE SEQUENCE [LARGE SCALE GENOMIC DNA]</scope>
    <source>
        <strain evidence="6">Sse05_10M</strain>
    </source>
</reference>
<evidence type="ECO:0000313" key="6">
    <source>
        <dbReference type="EMBL" id="KAG7501899.1"/>
    </source>
</evidence>
<dbReference type="Pfam" id="PF24510">
    <property type="entry name" value="TXNDC16_3rd"/>
    <property type="match status" value="1"/>
</dbReference>
<evidence type="ECO:0000313" key="7">
    <source>
        <dbReference type="Proteomes" id="UP000693946"/>
    </source>
</evidence>
<dbReference type="InterPro" id="IPR057639">
    <property type="entry name" value="TXNDC16_N"/>
</dbReference>
<dbReference type="CDD" id="cd02961">
    <property type="entry name" value="PDI_a_family"/>
    <property type="match status" value="1"/>
</dbReference>
<accession>A0AAV6R900</accession>
<dbReference type="InterPro" id="IPR040090">
    <property type="entry name" value="TXNDC16"/>
</dbReference>
<dbReference type="PANTHER" id="PTHR22699:SF1">
    <property type="entry name" value="THIOREDOXIN DOMAIN-CONTAINING PROTEIN 16"/>
    <property type="match status" value="1"/>
</dbReference>
<dbReference type="Pfam" id="PF24508">
    <property type="entry name" value="TXNDC16_N"/>
    <property type="match status" value="1"/>
</dbReference>
<dbReference type="EMBL" id="JAGKHQ010000012">
    <property type="protein sequence ID" value="KAG7501899.1"/>
    <property type="molecule type" value="Genomic_DNA"/>
</dbReference>
<name>A0AAV6R900_SOLSE</name>
<keyword evidence="2" id="KW-0732">Signal</keyword>
<proteinExistence type="predicted"/>